<keyword evidence="3 4" id="KW-0408">Iron</keyword>
<evidence type="ECO:0000256" key="2">
    <source>
        <dbReference type="ARBA" id="ARBA00022723"/>
    </source>
</evidence>
<evidence type="ECO:0000256" key="3">
    <source>
        <dbReference type="ARBA" id="ARBA00023004"/>
    </source>
</evidence>
<dbReference type="InterPro" id="IPR036909">
    <property type="entry name" value="Cyt_c-like_dom_sf"/>
</dbReference>
<feature type="chain" id="PRO_5013160087" evidence="5">
    <location>
        <begin position="22"/>
        <end position="516"/>
    </location>
</feature>
<dbReference type="Pfam" id="PF07995">
    <property type="entry name" value="GSDH"/>
    <property type="match status" value="1"/>
</dbReference>
<gene>
    <name evidence="7" type="ORF">SAMN05661099_1740</name>
</gene>
<dbReference type="SUPFAM" id="SSF46626">
    <property type="entry name" value="Cytochrome c"/>
    <property type="match status" value="1"/>
</dbReference>
<feature type="domain" description="Cytochrome c" evidence="6">
    <location>
        <begin position="49"/>
        <end position="134"/>
    </location>
</feature>
<dbReference type="Gene3D" id="1.10.760.10">
    <property type="entry name" value="Cytochrome c-like domain"/>
    <property type="match status" value="1"/>
</dbReference>
<organism evidence="7 8">
    <name type="scientific">Daejeonella lutea</name>
    <dbReference type="NCBI Taxonomy" id="572036"/>
    <lineage>
        <taxon>Bacteria</taxon>
        <taxon>Pseudomonadati</taxon>
        <taxon>Bacteroidota</taxon>
        <taxon>Sphingobacteriia</taxon>
        <taxon>Sphingobacteriales</taxon>
        <taxon>Sphingobacteriaceae</taxon>
        <taxon>Daejeonella</taxon>
    </lineage>
</organism>
<dbReference type="OrthoDB" id="9770043at2"/>
<dbReference type="InterPro" id="IPR009056">
    <property type="entry name" value="Cyt_c-like_dom"/>
</dbReference>
<dbReference type="Gene3D" id="2.120.10.30">
    <property type="entry name" value="TolB, C-terminal domain"/>
    <property type="match status" value="1"/>
</dbReference>
<proteinExistence type="predicted"/>
<accession>A0A1T5C031</accession>
<evidence type="ECO:0000313" key="7">
    <source>
        <dbReference type="EMBL" id="SKB52735.1"/>
    </source>
</evidence>
<dbReference type="EMBL" id="FUYR01000001">
    <property type="protein sequence ID" value="SKB52735.1"/>
    <property type="molecule type" value="Genomic_DNA"/>
</dbReference>
<dbReference type="Pfam" id="PF13442">
    <property type="entry name" value="Cytochrome_CBB3"/>
    <property type="match status" value="1"/>
</dbReference>
<name>A0A1T5C031_9SPHI</name>
<evidence type="ECO:0000259" key="6">
    <source>
        <dbReference type="PROSITE" id="PS51007"/>
    </source>
</evidence>
<keyword evidence="1 4" id="KW-0349">Heme</keyword>
<dbReference type="PROSITE" id="PS51007">
    <property type="entry name" value="CYTC"/>
    <property type="match status" value="1"/>
</dbReference>
<evidence type="ECO:0000313" key="8">
    <source>
        <dbReference type="Proteomes" id="UP000189981"/>
    </source>
</evidence>
<dbReference type="PANTHER" id="PTHR19328">
    <property type="entry name" value="HEDGEHOG-INTERACTING PROTEIN"/>
    <property type="match status" value="1"/>
</dbReference>
<dbReference type="GO" id="GO:0046872">
    <property type="term" value="F:metal ion binding"/>
    <property type="evidence" value="ECO:0007669"/>
    <property type="project" value="UniProtKB-KW"/>
</dbReference>
<evidence type="ECO:0000256" key="4">
    <source>
        <dbReference type="PROSITE-ProRule" id="PRU00433"/>
    </source>
</evidence>
<reference evidence="8" key="1">
    <citation type="submission" date="2017-02" db="EMBL/GenBank/DDBJ databases">
        <authorList>
            <person name="Varghese N."/>
            <person name="Submissions S."/>
        </authorList>
    </citation>
    <scope>NUCLEOTIDE SEQUENCE [LARGE SCALE GENOMIC DNA]</scope>
    <source>
        <strain evidence="8">DSM 22385</strain>
    </source>
</reference>
<dbReference type="Proteomes" id="UP000189981">
    <property type="component" value="Unassembled WGS sequence"/>
</dbReference>
<dbReference type="InterPro" id="IPR012938">
    <property type="entry name" value="Glc/Sorbosone_DH"/>
</dbReference>
<dbReference type="InterPro" id="IPR011041">
    <property type="entry name" value="Quinoprot_gluc/sorb_DH_b-prop"/>
</dbReference>
<dbReference type="RefSeq" id="WP_079702182.1">
    <property type="nucleotide sequence ID" value="NZ_FUYR01000001.1"/>
</dbReference>
<dbReference type="GO" id="GO:0009055">
    <property type="term" value="F:electron transfer activity"/>
    <property type="evidence" value="ECO:0007669"/>
    <property type="project" value="InterPro"/>
</dbReference>
<dbReference type="SUPFAM" id="SSF50952">
    <property type="entry name" value="Soluble quinoprotein glucose dehydrogenase"/>
    <property type="match status" value="1"/>
</dbReference>
<protein>
    <submittedName>
        <fullName evidence="7">Glucose/arabinose dehydrogenase, beta-propeller fold</fullName>
    </submittedName>
</protein>
<evidence type="ECO:0000256" key="5">
    <source>
        <dbReference type="SAM" id="SignalP"/>
    </source>
</evidence>
<feature type="signal peptide" evidence="5">
    <location>
        <begin position="1"/>
        <end position="21"/>
    </location>
</feature>
<keyword evidence="5" id="KW-0732">Signal</keyword>
<dbReference type="AlphaFoldDB" id="A0A1T5C031"/>
<keyword evidence="8" id="KW-1185">Reference proteome</keyword>
<dbReference type="InterPro" id="IPR011042">
    <property type="entry name" value="6-blade_b-propeller_TolB-like"/>
</dbReference>
<sequence length="516" mass="57376">MNKKVLALLICGFGAMFFASFKTFNVVQEPWKAPIEADTIKSPFTFSPEVIREGEKLFTAYCVSCHGKTGLGDGSPGKFKIEPANFHSKRVVDQTDGALFWKLSNGRGISMPSYKAVFSEEKRWQLIAYIRQFAKQPVAAPTSSTSVIIKDVTNYKFDAGTPGNYFPLPSKVANVTRSETQTFMVDTVVKGLTRPWSMAFLPGNRVLIAQRDGKLMQVKGGQLQSAPIGGNVPKGLRDIKLHPDFSANKLIYLSYYIDPVRPEPGYSVLMRARLEGDKLVDEKILYKAGPFRGNGEWYGSKIALDKQGYLYFTVPIKADRKTAQDLSLPDGKTMRFKDDGSIPADNPFLKTPNALPEIYTFGHRVHEGLAVDAKSGKIYSTEFGELGGDEINMIKRGANYGWPVVSHSLEYNGAVISKSPIQEGIEAPLHHFAIAPSDIEFLYSTRYPRWNGNIFTGALAAKMLQRSVVKNNGVIHDERLLENIGRVRDVKVGPDKFLYVMTEDSGIIVRLIPVKR</sequence>
<dbReference type="PANTHER" id="PTHR19328:SF75">
    <property type="entry name" value="ALDOSE SUGAR DEHYDROGENASE YLII"/>
    <property type="match status" value="1"/>
</dbReference>
<dbReference type="GO" id="GO:0020037">
    <property type="term" value="F:heme binding"/>
    <property type="evidence" value="ECO:0007669"/>
    <property type="project" value="InterPro"/>
</dbReference>
<dbReference type="STRING" id="572036.SAMN05661099_1740"/>
<evidence type="ECO:0000256" key="1">
    <source>
        <dbReference type="ARBA" id="ARBA00022617"/>
    </source>
</evidence>
<keyword evidence="2 4" id="KW-0479">Metal-binding</keyword>